<keyword evidence="2" id="KW-1185">Reference proteome</keyword>
<dbReference type="KEGG" id="faf:OE104_11135"/>
<sequence>MKKSRFESFLLHLLSKAEIINPTGASKEEMIKEIQSELQSEWEEYLQEKQKNDEEIHRNTQ</sequence>
<evidence type="ECO:0000313" key="1">
    <source>
        <dbReference type="EMBL" id="WAA09137.1"/>
    </source>
</evidence>
<evidence type="ECO:0000313" key="2">
    <source>
        <dbReference type="Proteomes" id="UP001164718"/>
    </source>
</evidence>
<reference evidence="1" key="1">
    <citation type="submission" date="2022-09" db="EMBL/GenBank/DDBJ databases">
        <title>Complete Genomes of Fervidibacillus albus and Fervidibacillus halotolerans isolated from tidal flat sediments.</title>
        <authorList>
            <person name="Kwon K.K."/>
            <person name="Yang S.-H."/>
            <person name="Park M.J."/>
            <person name="Oh H.-M."/>
        </authorList>
    </citation>
    <scope>NUCLEOTIDE SEQUENCE</scope>
    <source>
        <strain evidence="1">MEBiC13591</strain>
    </source>
</reference>
<name>A0A9E8RX43_9BACI</name>
<accession>A0A9E8RX43</accession>
<dbReference type="Proteomes" id="UP001164718">
    <property type="component" value="Chromosome"/>
</dbReference>
<protein>
    <submittedName>
        <fullName evidence="1">Uncharacterized protein</fullName>
    </submittedName>
</protein>
<dbReference type="RefSeq" id="WP_275416922.1">
    <property type="nucleotide sequence ID" value="NZ_CP106878.1"/>
</dbReference>
<proteinExistence type="predicted"/>
<gene>
    <name evidence="1" type="ORF">OE104_11135</name>
</gene>
<dbReference type="AlphaFoldDB" id="A0A9E8RX43"/>
<dbReference type="EMBL" id="CP106878">
    <property type="protein sequence ID" value="WAA09137.1"/>
    <property type="molecule type" value="Genomic_DNA"/>
</dbReference>
<organism evidence="1 2">
    <name type="scientific">Fervidibacillus albus</name>
    <dbReference type="NCBI Taxonomy" id="2980026"/>
    <lineage>
        <taxon>Bacteria</taxon>
        <taxon>Bacillati</taxon>
        <taxon>Bacillota</taxon>
        <taxon>Bacilli</taxon>
        <taxon>Bacillales</taxon>
        <taxon>Bacillaceae</taxon>
        <taxon>Fervidibacillus</taxon>
    </lineage>
</organism>